<evidence type="ECO:0000256" key="12">
    <source>
        <dbReference type="ARBA" id="ARBA00047559"/>
    </source>
</evidence>
<feature type="domain" description="Protein kinase" evidence="19">
    <location>
        <begin position="143"/>
        <end position="384"/>
    </location>
</feature>
<keyword evidence="7" id="KW-0677">Repeat</keyword>
<feature type="compositionally biased region" description="Polar residues" evidence="18">
    <location>
        <begin position="590"/>
        <end position="607"/>
    </location>
</feature>
<dbReference type="Proteomes" id="UP000014500">
    <property type="component" value="Unassembled WGS sequence"/>
</dbReference>
<dbReference type="PRINTS" id="PR00109">
    <property type="entry name" value="TYRKINASE"/>
</dbReference>
<organism evidence="20 21">
    <name type="scientific">Strigamia maritima</name>
    <name type="common">European centipede</name>
    <name type="synonym">Geophilus maritimus</name>
    <dbReference type="NCBI Taxonomy" id="126957"/>
    <lineage>
        <taxon>Eukaryota</taxon>
        <taxon>Metazoa</taxon>
        <taxon>Ecdysozoa</taxon>
        <taxon>Arthropoda</taxon>
        <taxon>Myriapoda</taxon>
        <taxon>Chilopoda</taxon>
        <taxon>Pleurostigmophora</taxon>
        <taxon>Geophilomorpha</taxon>
        <taxon>Linotaeniidae</taxon>
        <taxon>Strigamia</taxon>
    </lineage>
</organism>
<evidence type="ECO:0000313" key="20">
    <source>
        <dbReference type="EnsemblMetazoa" id="SMAR002048-PA"/>
    </source>
</evidence>
<feature type="region of interest" description="Disordered" evidence="18">
    <location>
        <begin position="504"/>
        <end position="615"/>
    </location>
</feature>
<keyword evidence="17" id="KW-0175">Coiled coil</keyword>
<dbReference type="SMART" id="SM00220">
    <property type="entry name" value="S_TKc"/>
    <property type="match status" value="1"/>
</dbReference>
<feature type="active site" description="Proton acceptor" evidence="15">
    <location>
        <position position="254"/>
    </location>
</feature>
<feature type="coiled-coil region" evidence="17">
    <location>
        <begin position="438"/>
        <end position="472"/>
    </location>
</feature>
<dbReference type="InterPro" id="IPR011009">
    <property type="entry name" value="Kinase-like_dom_sf"/>
</dbReference>
<evidence type="ECO:0000256" key="7">
    <source>
        <dbReference type="ARBA" id="ARBA00022737"/>
    </source>
</evidence>
<dbReference type="PROSITE" id="PS50011">
    <property type="entry name" value="PROTEIN_KINASE_DOM"/>
    <property type="match status" value="1"/>
</dbReference>
<dbReference type="GO" id="GO:0005524">
    <property type="term" value="F:ATP binding"/>
    <property type="evidence" value="ECO:0007669"/>
    <property type="project" value="UniProtKB-KW"/>
</dbReference>
<evidence type="ECO:0000256" key="1">
    <source>
        <dbReference type="ARBA" id="ARBA00004370"/>
    </source>
</evidence>
<dbReference type="GO" id="GO:0005737">
    <property type="term" value="C:cytoplasm"/>
    <property type="evidence" value="ECO:0007669"/>
    <property type="project" value="UniProtKB-SubCell"/>
</dbReference>
<keyword evidence="6 14" id="KW-0808">Transferase</keyword>
<evidence type="ECO:0000256" key="17">
    <source>
        <dbReference type="SAM" id="Coils"/>
    </source>
</evidence>
<keyword evidence="10 14" id="KW-0067">ATP-binding</keyword>
<dbReference type="GO" id="GO:0016020">
    <property type="term" value="C:membrane"/>
    <property type="evidence" value="ECO:0007669"/>
    <property type="project" value="UniProtKB-SubCell"/>
</dbReference>
<dbReference type="SUPFAM" id="SSF56112">
    <property type="entry name" value="Protein kinase-like (PK-like)"/>
    <property type="match status" value="1"/>
</dbReference>
<comment type="subcellular location">
    <subcellularLocation>
        <location evidence="2">Cytoplasm</location>
    </subcellularLocation>
    <subcellularLocation>
        <location evidence="1">Membrane</location>
    </subcellularLocation>
</comment>
<evidence type="ECO:0000256" key="13">
    <source>
        <dbReference type="ARBA" id="ARBA00048329"/>
    </source>
</evidence>
<dbReference type="PANTHER" id="PTHR44329:SF304">
    <property type="entry name" value="MITOGEN-ACTIVATED PROTEIN KINASE KINASE KINASE 13-LIKE ISOFORM X1"/>
    <property type="match status" value="1"/>
</dbReference>
<evidence type="ECO:0000256" key="5">
    <source>
        <dbReference type="ARBA" id="ARBA00022527"/>
    </source>
</evidence>
<feature type="compositionally biased region" description="Low complexity" evidence="18">
    <location>
        <begin position="512"/>
        <end position="521"/>
    </location>
</feature>
<evidence type="ECO:0000256" key="3">
    <source>
        <dbReference type="ARBA" id="ARBA00006529"/>
    </source>
</evidence>
<dbReference type="eggNOG" id="KOG4721">
    <property type="taxonomic scope" value="Eukaryota"/>
</dbReference>
<dbReference type="EMBL" id="JH430968">
    <property type="status" value="NOT_ANNOTATED_CDS"/>
    <property type="molecule type" value="Genomic_DNA"/>
</dbReference>
<evidence type="ECO:0000256" key="18">
    <source>
        <dbReference type="SAM" id="MobiDB-lite"/>
    </source>
</evidence>
<dbReference type="EnsemblMetazoa" id="SMAR002048-RA">
    <property type="protein sequence ID" value="SMAR002048-PA"/>
    <property type="gene ID" value="SMAR002048"/>
</dbReference>
<dbReference type="Gene3D" id="1.10.510.10">
    <property type="entry name" value="Transferase(Phosphotransferase) domain 1"/>
    <property type="match status" value="1"/>
</dbReference>
<feature type="compositionally biased region" description="Polar residues" evidence="18">
    <location>
        <begin position="570"/>
        <end position="580"/>
    </location>
</feature>
<dbReference type="STRING" id="126957.T1IM54"/>
<dbReference type="GO" id="GO:0006950">
    <property type="term" value="P:response to stress"/>
    <property type="evidence" value="ECO:0007669"/>
    <property type="project" value="UniProtKB-ARBA"/>
</dbReference>
<evidence type="ECO:0000256" key="6">
    <source>
        <dbReference type="ARBA" id="ARBA00022679"/>
    </source>
</evidence>
<dbReference type="InterPro" id="IPR008271">
    <property type="entry name" value="Ser/Thr_kinase_AS"/>
</dbReference>
<dbReference type="PANTHER" id="PTHR44329">
    <property type="entry name" value="SERINE/THREONINE-PROTEIN KINASE TNNI3K-RELATED"/>
    <property type="match status" value="1"/>
</dbReference>
<dbReference type="EC" id="2.7.11.25" evidence="14"/>
<feature type="compositionally biased region" description="Low complexity" evidence="18">
    <location>
        <begin position="528"/>
        <end position="538"/>
    </location>
</feature>
<feature type="binding site" evidence="16">
    <location>
        <begin position="149"/>
        <end position="157"/>
    </location>
    <ligand>
        <name>ATP</name>
        <dbReference type="ChEBI" id="CHEBI:30616"/>
    </ligand>
</feature>
<evidence type="ECO:0000256" key="9">
    <source>
        <dbReference type="ARBA" id="ARBA00022777"/>
    </source>
</evidence>
<dbReference type="FunFam" id="1.10.510.10:FF:000087">
    <property type="entry name" value="Mitogen-activated protein kinase kinase kinase 12"/>
    <property type="match status" value="1"/>
</dbReference>
<feature type="region of interest" description="Disordered" evidence="18">
    <location>
        <begin position="1"/>
        <end position="30"/>
    </location>
</feature>
<protein>
    <recommendedName>
        <fullName evidence="14">Mitogen-activated protein kinase kinase kinase</fullName>
        <ecNumber evidence="14">2.7.11.25</ecNumber>
    </recommendedName>
</protein>
<dbReference type="PhylomeDB" id="T1IM54"/>
<evidence type="ECO:0000313" key="21">
    <source>
        <dbReference type="Proteomes" id="UP000014500"/>
    </source>
</evidence>
<dbReference type="InterPro" id="IPR001245">
    <property type="entry name" value="Ser-Thr/Tyr_kinase_cat_dom"/>
</dbReference>
<evidence type="ECO:0000259" key="19">
    <source>
        <dbReference type="PROSITE" id="PS50011"/>
    </source>
</evidence>
<comment type="similarity">
    <text evidence="3 14">Belongs to the protein kinase superfamily. STE Ser/Thr protein kinase family. MAP kinase kinase kinase subfamily.</text>
</comment>
<keyword evidence="9 14" id="KW-0418">Kinase</keyword>
<dbReference type="OMA" id="GASCHEH"/>
<dbReference type="Pfam" id="PF07714">
    <property type="entry name" value="PK_Tyr_Ser-Thr"/>
    <property type="match status" value="1"/>
</dbReference>
<evidence type="ECO:0000256" key="15">
    <source>
        <dbReference type="PIRSR" id="PIRSR038165-50"/>
    </source>
</evidence>
<comment type="catalytic activity">
    <reaction evidence="13">
        <text>L-seryl-[protein] + ATP = O-phospho-L-seryl-[protein] + ADP + H(+)</text>
        <dbReference type="Rhea" id="RHEA:17989"/>
        <dbReference type="Rhea" id="RHEA-COMP:9863"/>
        <dbReference type="Rhea" id="RHEA-COMP:11604"/>
        <dbReference type="ChEBI" id="CHEBI:15378"/>
        <dbReference type="ChEBI" id="CHEBI:29999"/>
        <dbReference type="ChEBI" id="CHEBI:30616"/>
        <dbReference type="ChEBI" id="CHEBI:83421"/>
        <dbReference type="ChEBI" id="CHEBI:456216"/>
        <dbReference type="EC" id="2.7.11.25"/>
    </reaction>
</comment>
<dbReference type="Gene3D" id="3.30.200.20">
    <property type="entry name" value="Phosphorylase Kinase, domain 1"/>
    <property type="match status" value="1"/>
</dbReference>
<accession>T1IM54</accession>
<dbReference type="PROSITE" id="PS00108">
    <property type="entry name" value="PROTEIN_KINASE_ST"/>
    <property type="match status" value="1"/>
</dbReference>
<name>T1IM54_STRMM</name>
<feature type="region of interest" description="Disordered" evidence="18">
    <location>
        <begin position="758"/>
        <end position="785"/>
    </location>
</feature>
<evidence type="ECO:0000256" key="4">
    <source>
        <dbReference type="ARBA" id="ARBA00022490"/>
    </source>
</evidence>
<reference evidence="20" key="2">
    <citation type="submission" date="2015-02" db="UniProtKB">
        <authorList>
            <consortium name="EnsemblMetazoa"/>
        </authorList>
    </citation>
    <scope>IDENTIFICATION</scope>
</reference>
<keyword evidence="5 14" id="KW-0723">Serine/threonine-protein kinase</keyword>
<evidence type="ECO:0000256" key="2">
    <source>
        <dbReference type="ARBA" id="ARBA00004496"/>
    </source>
</evidence>
<dbReference type="InterPro" id="IPR017419">
    <property type="entry name" value="MAP3K12_MAP3K13"/>
</dbReference>
<dbReference type="GO" id="GO:0004709">
    <property type="term" value="F:MAP kinase kinase kinase activity"/>
    <property type="evidence" value="ECO:0007669"/>
    <property type="project" value="UniProtKB-EC"/>
</dbReference>
<feature type="compositionally biased region" description="Basic residues" evidence="18">
    <location>
        <begin position="550"/>
        <end position="561"/>
    </location>
</feature>
<dbReference type="AlphaFoldDB" id="T1IM54"/>
<dbReference type="CDD" id="cd14059">
    <property type="entry name" value="STKc_MAP3K12_13"/>
    <property type="match status" value="1"/>
</dbReference>
<sequence length="867" mass="97500">MHTSPTEMAGSVQLDNPPTKDEPLDSRNTPSSLVILTSTSMDKDEFTNSQLCIEEGIAHLSVHSTRASSPVTSVQATTSEQCTSDQVASDDIQVDYREGTPRTGGWFDGLLGCLRPVWTIIGKATVNEIKLQADDWEIPFENISDLQWLGSGAQGAVFLGKLNGEQVAVKKVREQKETDVRHLRKLNHPNIVSFKGVCTQAPCYCIVMEYCPYGPLYELLRTGREIPPAVLVDWAKQIASGMNYLHQHKLIHRDLKSPNVLVGKNEVIKISDFGTSREWNEISTKMSFAGTVAWMAPEVIRNEPCSEKVDIWSFGVVLWELLTCETPYKDVDSSAIIWGVGSNSLHLPVPSTCPDGFALLMKQCWSPKPRNRPSFRHILMHLDIAAVEILSFPKEDYFKTQATWKEEIRQHMVKIQSGGNHHLPRIEEDLIKKRRQELLHAQDVREHYERKLERANNLYMELSACLLQLEQREKEIIKREQQLQMYNKPYKKHIVRPLIKAQERLNKKRAYKSPPEQTSPESPKKPPSGEQQQQQQQQASPSYHPSASKIRLRKTRHRRTSSHSGGSGNQGYLVNSPRSSPSHERRVVDSETQTENMDVSETDTSPNFIGAKFHLPSPKALQRDIADTRVSDQNSNAVCVSTDDRNHCVNYVNPGGDEATDKCDKTDLGGTSGCSTEVLDETNRNLVDSNEDNVTKSSSNGNREETETKTIEIIKHVVNHSGESGGQKRFILDKGINGLHVLVRERAGFSRRRPLVLNGHSETATQGASCHEHDDSWSEEEGDVDDSDDYILRSQRIVTNCLNRISMHSNSTLSSEGILSEDENAATEYSSRFNPGILRSLDPLQSDGLSDKEQSTVYSQNNRIYLT</sequence>
<dbReference type="FunFam" id="3.30.200.20:FF:000095">
    <property type="entry name" value="Mitogen-activated protein kinase kinase kinase 12"/>
    <property type="match status" value="1"/>
</dbReference>
<evidence type="ECO:0000256" key="16">
    <source>
        <dbReference type="PIRSR" id="PIRSR038165-51"/>
    </source>
</evidence>
<keyword evidence="8 14" id="KW-0547">Nucleotide-binding</keyword>
<dbReference type="GO" id="GO:0106310">
    <property type="term" value="F:protein serine kinase activity"/>
    <property type="evidence" value="ECO:0007669"/>
    <property type="project" value="RHEA"/>
</dbReference>
<reference evidence="21" key="1">
    <citation type="submission" date="2011-05" db="EMBL/GenBank/DDBJ databases">
        <authorList>
            <person name="Richards S.R."/>
            <person name="Qu J."/>
            <person name="Jiang H."/>
            <person name="Jhangiani S.N."/>
            <person name="Agravi P."/>
            <person name="Goodspeed R."/>
            <person name="Gross S."/>
            <person name="Mandapat C."/>
            <person name="Jackson L."/>
            <person name="Mathew T."/>
            <person name="Pu L."/>
            <person name="Thornton R."/>
            <person name="Saada N."/>
            <person name="Wilczek-Boney K.B."/>
            <person name="Lee S."/>
            <person name="Kovar C."/>
            <person name="Wu Y."/>
            <person name="Scherer S.E."/>
            <person name="Worley K.C."/>
            <person name="Muzny D.M."/>
            <person name="Gibbs R."/>
        </authorList>
    </citation>
    <scope>NUCLEOTIDE SEQUENCE</scope>
    <source>
        <strain evidence="21">Brora</strain>
    </source>
</reference>
<dbReference type="InterPro" id="IPR051681">
    <property type="entry name" value="Ser/Thr_Kinases-Pseudokinases"/>
</dbReference>
<dbReference type="PIRSF" id="PIRSF038165">
    <property type="entry name" value="MAPKKK12_MAPKKK13"/>
    <property type="match status" value="1"/>
</dbReference>
<keyword evidence="11" id="KW-0472">Membrane</keyword>
<comment type="catalytic activity">
    <reaction evidence="12">
        <text>L-threonyl-[protein] + ATP = O-phospho-L-threonyl-[protein] + ADP + H(+)</text>
        <dbReference type="Rhea" id="RHEA:46608"/>
        <dbReference type="Rhea" id="RHEA-COMP:11060"/>
        <dbReference type="Rhea" id="RHEA-COMP:11605"/>
        <dbReference type="ChEBI" id="CHEBI:15378"/>
        <dbReference type="ChEBI" id="CHEBI:30013"/>
        <dbReference type="ChEBI" id="CHEBI:30616"/>
        <dbReference type="ChEBI" id="CHEBI:61977"/>
        <dbReference type="ChEBI" id="CHEBI:456216"/>
        <dbReference type="EC" id="2.7.11.25"/>
    </reaction>
</comment>
<evidence type="ECO:0000256" key="8">
    <source>
        <dbReference type="ARBA" id="ARBA00022741"/>
    </source>
</evidence>
<feature type="binding site" evidence="16">
    <location>
        <position position="170"/>
    </location>
    <ligand>
        <name>ATP</name>
        <dbReference type="ChEBI" id="CHEBI:30616"/>
    </ligand>
</feature>
<keyword evidence="21" id="KW-1185">Reference proteome</keyword>
<proteinExistence type="inferred from homology"/>
<evidence type="ECO:0000256" key="10">
    <source>
        <dbReference type="ARBA" id="ARBA00022840"/>
    </source>
</evidence>
<dbReference type="InterPro" id="IPR000719">
    <property type="entry name" value="Prot_kinase_dom"/>
</dbReference>
<keyword evidence="4" id="KW-0963">Cytoplasm</keyword>
<evidence type="ECO:0000256" key="14">
    <source>
        <dbReference type="PIRNR" id="PIRNR038165"/>
    </source>
</evidence>
<dbReference type="HOGENOM" id="CLU_009311_2_1_1"/>
<evidence type="ECO:0000256" key="11">
    <source>
        <dbReference type="ARBA" id="ARBA00023136"/>
    </source>
</evidence>